<proteinExistence type="predicted"/>
<evidence type="ECO:0000313" key="4">
    <source>
        <dbReference type="RefSeq" id="XP_013865204.1"/>
    </source>
</evidence>
<organism evidence="3 4">
    <name type="scientific">Austrofundulus limnaeus</name>
    <name type="common">Annual killifish</name>
    <dbReference type="NCBI Taxonomy" id="52670"/>
    <lineage>
        <taxon>Eukaryota</taxon>
        <taxon>Metazoa</taxon>
        <taxon>Chordata</taxon>
        <taxon>Craniata</taxon>
        <taxon>Vertebrata</taxon>
        <taxon>Euteleostomi</taxon>
        <taxon>Actinopterygii</taxon>
        <taxon>Neopterygii</taxon>
        <taxon>Teleostei</taxon>
        <taxon>Neoteleostei</taxon>
        <taxon>Acanthomorphata</taxon>
        <taxon>Ovalentaria</taxon>
        <taxon>Atherinomorphae</taxon>
        <taxon>Cyprinodontiformes</taxon>
        <taxon>Rivulidae</taxon>
        <taxon>Austrofundulus</taxon>
    </lineage>
</organism>
<name>A0A2I4BBR6_AUSLI</name>
<keyword evidence="3" id="KW-1185">Reference proteome</keyword>
<dbReference type="InterPro" id="IPR044822">
    <property type="entry name" value="Myb_DNA-bind_4"/>
</dbReference>
<dbReference type="STRING" id="52670.A0A2I4BBR6"/>
<dbReference type="Pfam" id="PF13837">
    <property type="entry name" value="Myb_DNA-bind_4"/>
    <property type="match status" value="1"/>
</dbReference>
<dbReference type="KEGG" id="alim:106518452"/>
<dbReference type="OrthoDB" id="8933168at2759"/>
<gene>
    <name evidence="4" type="primary">LOC106518452</name>
</gene>
<accession>A0A2I4BBR6</accession>
<protein>
    <submittedName>
        <fullName evidence="4">Uncharacterized protein LOC106518452</fullName>
    </submittedName>
</protein>
<sequence length="220" mass="25551">MTFYVSRIMSQQRLRSNFEMAELDNSQEEMSFKWTKEKTEEFIRLRASKEALFTGAKHSASVAWKAILEQMKIDKLVTTVQAKKKWDNLKKRYKKCKYPGSGEGVAGKPTVETWPWFVLTDEALRRKPSMKPPVLLSSIPDDRPGPSTAVGSQQAEDEEDERTTGPPARKRPRRNGRDDELIDLIKEDIRLQREAEERRAQEGREYMDRLFSLLETIAKK</sequence>
<dbReference type="Proteomes" id="UP000192220">
    <property type="component" value="Unplaced"/>
</dbReference>
<feature type="region of interest" description="Disordered" evidence="1">
    <location>
        <begin position="129"/>
        <end position="181"/>
    </location>
</feature>
<dbReference type="InParanoid" id="A0A2I4BBR6"/>
<dbReference type="Gene3D" id="1.10.10.60">
    <property type="entry name" value="Homeodomain-like"/>
    <property type="match status" value="1"/>
</dbReference>
<dbReference type="RefSeq" id="XP_013865204.1">
    <property type="nucleotide sequence ID" value="XM_014009750.1"/>
</dbReference>
<feature type="domain" description="Myb/SANT-like DNA-binding" evidence="2">
    <location>
        <begin position="32"/>
        <end position="117"/>
    </location>
</feature>
<evidence type="ECO:0000313" key="3">
    <source>
        <dbReference type="Proteomes" id="UP000192220"/>
    </source>
</evidence>
<evidence type="ECO:0000256" key="1">
    <source>
        <dbReference type="SAM" id="MobiDB-lite"/>
    </source>
</evidence>
<dbReference type="AlphaFoldDB" id="A0A2I4BBR6"/>
<evidence type="ECO:0000259" key="2">
    <source>
        <dbReference type="Pfam" id="PF13837"/>
    </source>
</evidence>
<reference evidence="4" key="1">
    <citation type="submission" date="2025-08" db="UniProtKB">
        <authorList>
            <consortium name="RefSeq"/>
        </authorList>
    </citation>
    <scope>IDENTIFICATION</scope>
</reference>
<dbReference type="GeneID" id="106518452"/>